<name>A0AAN7C6Y5_9PEZI</name>
<gene>
    <name evidence="8" type="ORF">C8A03DRAFT_45803</name>
</gene>
<feature type="coiled-coil region" evidence="5">
    <location>
        <begin position="570"/>
        <end position="604"/>
    </location>
</feature>
<keyword evidence="3" id="KW-0687">Ribonucleoprotein</keyword>
<dbReference type="PROSITE" id="PS51532">
    <property type="entry name" value="PITH"/>
    <property type="match status" value="1"/>
</dbReference>
<reference evidence="8" key="2">
    <citation type="submission" date="2023-05" db="EMBL/GenBank/DDBJ databases">
        <authorList>
            <consortium name="Lawrence Berkeley National Laboratory"/>
            <person name="Steindorff A."/>
            <person name="Hensen N."/>
            <person name="Bonometti L."/>
            <person name="Westerberg I."/>
            <person name="Brannstrom I.O."/>
            <person name="Guillou S."/>
            <person name="Cros-Aarteil S."/>
            <person name="Calhoun S."/>
            <person name="Haridas S."/>
            <person name="Kuo A."/>
            <person name="Mondo S."/>
            <person name="Pangilinan J."/>
            <person name="Riley R."/>
            <person name="Labutti K."/>
            <person name="Andreopoulos B."/>
            <person name="Lipzen A."/>
            <person name="Chen C."/>
            <person name="Yanf M."/>
            <person name="Daum C."/>
            <person name="Ng V."/>
            <person name="Clum A."/>
            <person name="Ohm R."/>
            <person name="Martin F."/>
            <person name="Silar P."/>
            <person name="Natvig D."/>
            <person name="Lalanne C."/>
            <person name="Gautier V."/>
            <person name="Ament-Velasquez S.L."/>
            <person name="Kruys A."/>
            <person name="Hutchinson M.I."/>
            <person name="Powell A.J."/>
            <person name="Barry K."/>
            <person name="Miller A.N."/>
            <person name="Grigoriev I.V."/>
            <person name="Debuchy R."/>
            <person name="Gladieux P."/>
            <person name="Thoren M.H."/>
            <person name="Johannesson H."/>
        </authorList>
    </citation>
    <scope>NUCLEOTIDE SEQUENCE</scope>
    <source>
        <strain evidence="8">CBS 532.94</strain>
    </source>
</reference>
<evidence type="ECO:0000313" key="8">
    <source>
        <dbReference type="EMBL" id="KAK4236157.1"/>
    </source>
</evidence>
<evidence type="ECO:0000256" key="2">
    <source>
        <dbReference type="ARBA" id="ARBA00022980"/>
    </source>
</evidence>
<feature type="domain" description="PITH" evidence="7">
    <location>
        <begin position="23"/>
        <end position="199"/>
    </location>
</feature>
<dbReference type="SUPFAM" id="SSF50447">
    <property type="entry name" value="Translation proteins"/>
    <property type="match status" value="1"/>
</dbReference>
<dbReference type="InterPro" id="IPR000597">
    <property type="entry name" value="Ribosomal_uL3"/>
</dbReference>
<organism evidence="8 9">
    <name type="scientific">Achaetomium macrosporum</name>
    <dbReference type="NCBI Taxonomy" id="79813"/>
    <lineage>
        <taxon>Eukaryota</taxon>
        <taxon>Fungi</taxon>
        <taxon>Dikarya</taxon>
        <taxon>Ascomycota</taxon>
        <taxon>Pezizomycotina</taxon>
        <taxon>Sordariomycetes</taxon>
        <taxon>Sordariomycetidae</taxon>
        <taxon>Sordariales</taxon>
        <taxon>Chaetomiaceae</taxon>
        <taxon>Achaetomium</taxon>
    </lineage>
</organism>
<feature type="region of interest" description="Disordered" evidence="6">
    <location>
        <begin position="312"/>
        <end position="343"/>
    </location>
</feature>
<dbReference type="Pfam" id="PF00297">
    <property type="entry name" value="Ribosomal_L3"/>
    <property type="match status" value="1"/>
</dbReference>
<keyword evidence="9" id="KW-1185">Reference proteome</keyword>
<feature type="region of interest" description="Disordered" evidence="6">
    <location>
        <begin position="475"/>
        <end position="514"/>
    </location>
</feature>
<keyword evidence="2 8" id="KW-0689">Ribosomal protein</keyword>
<dbReference type="FunFam" id="2.40.30.10:FF:000004">
    <property type="entry name" value="50S ribosomal protein L3"/>
    <property type="match status" value="1"/>
</dbReference>
<feature type="compositionally biased region" description="Polar residues" evidence="6">
    <location>
        <begin position="478"/>
        <end position="501"/>
    </location>
</feature>
<dbReference type="FunFam" id="3.30.160.810:FF:000001">
    <property type="entry name" value="50S ribosomal protein L3"/>
    <property type="match status" value="1"/>
</dbReference>
<comment type="caution">
    <text evidence="8">The sequence shown here is derived from an EMBL/GenBank/DDBJ whole genome shotgun (WGS) entry which is preliminary data.</text>
</comment>
<dbReference type="InterPro" id="IPR008979">
    <property type="entry name" value="Galactose-bd-like_sf"/>
</dbReference>
<dbReference type="FunFam" id="2.60.120.470:FF:000003">
    <property type="entry name" value="DUF1000 domain protein (AFU_orthologue AFUA_1G09230)"/>
    <property type="match status" value="1"/>
</dbReference>
<dbReference type="PANTHER" id="PTHR11229">
    <property type="entry name" value="50S RIBOSOMAL PROTEIN L3"/>
    <property type="match status" value="1"/>
</dbReference>
<evidence type="ECO:0000256" key="3">
    <source>
        <dbReference type="ARBA" id="ARBA00023274"/>
    </source>
</evidence>
<dbReference type="PANTHER" id="PTHR11229:SF8">
    <property type="entry name" value="LARGE RIBOSOMAL SUBUNIT PROTEIN UL3M"/>
    <property type="match status" value="1"/>
</dbReference>
<evidence type="ECO:0000313" key="9">
    <source>
        <dbReference type="Proteomes" id="UP001303760"/>
    </source>
</evidence>
<feature type="region of interest" description="Disordered" evidence="6">
    <location>
        <begin position="1"/>
        <end position="24"/>
    </location>
</feature>
<dbReference type="Gene3D" id="3.30.160.810">
    <property type="match status" value="1"/>
</dbReference>
<feature type="compositionally biased region" description="Low complexity" evidence="6">
    <location>
        <begin position="269"/>
        <end position="282"/>
    </location>
</feature>
<sequence>MSHHCHDEHSHSHGGDEHEHDHSDDITPALQFSLYQHINFDEVTTLNEAVYGSGKAVVKKTWAERLQPEPELQSDVDEQLLVNIPFTGQVKLHSILLRTSDSDSAPKTLKVIINRDDVDFGVAEETDGTQTFELSRTAEVQELPVRRARFNAVRRLTLFFPDNFGDGEEDVTRISYIGFKGEWMALGRAPANIIYEAAANPGDHKIKGTSVNQMGSGIGGHGPAPPGYCPMSRPRAAAGTRSTYHTSSSHPNLIKSSSVQINKHMHLLRPSSTSPTTNTLPRAAVPPTTTHSSTLPYTQCRTVKSGWSTLPTRGAKPHRFNQVTSGLPAPTTGPAAALKRKERTTPVRAGVLAVKKGMTVFMGRTGARIPCTVLQLDRVQTVLNKTKHKHGYWAVQVGMGERNPGNVTAPLLGYFEAKGIPPKEVLAEFRVRDERGLLPVGVQLMPDWFHVGQRVDVRSNSRGMGFAGGMKRHGFSGQEASHGNSLNHRTIGSAGPSQGSGSRVLPGKKMPGRMGNQRVTIQNLPVLMVDNELGIVVVKGCVAGPKGAVVKIQDACKKPPPSDEFIEKTRKLLEERFPEAEAHLQAARERHLELKQARREKRIEELMAGGMKPASEQEMDAIEQIIAADAMKETTEHAPAQF</sequence>
<comment type="similarity">
    <text evidence="1">Belongs to the universal ribosomal protein uL3 family.</text>
</comment>
<dbReference type="NCBIfam" id="TIGR03625">
    <property type="entry name" value="L3_bact"/>
    <property type="match status" value="1"/>
</dbReference>
<dbReference type="Gene3D" id="2.60.120.470">
    <property type="entry name" value="PITH domain"/>
    <property type="match status" value="1"/>
</dbReference>
<dbReference type="GO" id="GO:0003735">
    <property type="term" value="F:structural constituent of ribosome"/>
    <property type="evidence" value="ECO:0007669"/>
    <property type="project" value="InterPro"/>
</dbReference>
<dbReference type="GO" id="GO:0006412">
    <property type="term" value="P:translation"/>
    <property type="evidence" value="ECO:0007669"/>
    <property type="project" value="InterPro"/>
</dbReference>
<protein>
    <recommendedName>
        <fullName evidence="4">Large ribosomal subunit protein uL3m</fullName>
    </recommendedName>
</protein>
<keyword evidence="5" id="KW-0175">Coiled coil</keyword>
<dbReference type="InterPro" id="IPR019927">
    <property type="entry name" value="Ribosomal_uL3_bac/org-type"/>
</dbReference>
<evidence type="ECO:0000256" key="5">
    <source>
        <dbReference type="SAM" id="Coils"/>
    </source>
</evidence>
<reference evidence="8" key="1">
    <citation type="journal article" date="2023" name="Mol. Phylogenet. Evol.">
        <title>Genome-scale phylogeny and comparative genomics of the fungal order Sordariales.</title>
        <authorList>
            <person name="Hensen N."/>
            <person name="Bonometti L."/>
            <person name="Westerberg I."/>
            <person name="Brannstrom I.O."/>
            <person name="Guillou S."/>
            <person name="Cros-Aarteil S."/>
            <person name="Calhoun S."/>
            <person name="Haridas S."/>
            <person name="Kuo A."/>
            <person name="Mondo S."/>
            <person name="Pangilinan J."/>
            <person name="Riley R."/>
            <person name="LaButti K."/>
            <person name="Andreopoulos B."/>
            <person name="Lipzen A."/>
            <person name="Chen C."/>
            <person name="Yan M."/>
            <person name="Daum C."/>
            <person name="Ng V."/>
            <person name="Clum A."/>
            <person name="Steindorff A."/>
            <person name="Ohm R.A."/>
            <person name="Martin F."/>
            <person name="Silar P."/>
            <person name="Natvig D.O."/>
            <person name="Lalanne C."/>
            <person name="Gautier V."/>
            <person name="Ament-Velasquez S.L."/>
            <person name="Kruys A."/>
            <person name="Hutchinson M.I."/>
            <person name="Powell A.J."/>
            <person name="Barry K."/>
            <person name="Miller A.N."/>
            <person name="Grigoriev I.V."/>
            <person name="Debuchy R."/>
            <person name="Gladieux P."/>
            <person name="Hiltunen Thoren M."/>
            <person name="Johannesson H."/>
        </authorList>
    </citation>
    <scope>NUCLEOTIDE SEQUENCE</scope>
    <source>
        <strain evidence="8">CBS 532.94</strain>
    </source>
</reference>
<dbReference type="Proteomes" id="UP001303760">
    <property type="component" value="Unassembled WGS sequence"/>
</dbReference>
<accession>A0AAN7C6Y5</accession>
<dbReference type="InterPro" id="IPR010400">
    <property type="entry name" value="PITH_dom"/>
</dbReference>
<dbReference type="InterPro" id="IPR009000">
    <property type="entry name" value="Transl_B-barrel_sf"/>
</dbReference>
<evidence type="ECO:0000256" key="4">
    <source>
        <dbReference type="ARBA" id="ARBA00035209"/>
    </source>
</evidence>
<evidence type="ECO:0000259" key="7">
    <source>
        <dbReference type="PROSITE" id="PS51532"/>
    </source>
</evidence>
<dbReference type="Pfam" id="PF06201">
    <property type="entry name" value="PITH"/>
    <property type="match status" value="1"/>
</dbReference>
<proteinExistence type="inferred from homology"/>
<dbReference type="SUPFAM" id="SSF49785">
    <property type="entry name" value="Galactose-binding domain-like"/>
    <property type="match status" value="1"/>
</dbReference>
<feature type="compositionally biased region" description="Low complexity" evidence="6">
    <location>
        <begin position="326"/>
        <end position="337"/>
    </location>
</feature>
<evidence type="ECO:0000256" key="1">
    <source>
        <dbReference type="ARBA" id="ARBA00006540"/>
    </source>
</evidence>
<feature type="region of interest" description="Disordered" evidence="6">
    <location>
        <begin position="269"/>
        <end position="295"/>
    </location>
</feature>
<dbReference type="Gene3D" id="2.40.30.10">
    <property type="entry name" value="Translation factors"/>
    <property type="match status" value="1"/>
</dbReference>
<dbReference type="AlphaFoldDB" id="A0AAN7C6Y5"/>
<dbReference type="GO" id="GO:0005762">
    <property type="term" value="C:mitochondrial large ribosomal subunit"/>
    <property type="evidence" value="ECO:0007669"/>
    <property type="project" value="TreeGrafter"/>
</dbReference>
<dbReference type="InterPro" id="IPR037047">
    <property type="entry name" value="PITH_dom_sf"/>
</dbReference>
<dbReference type="EMBL" id="MU860210">
    <property type="protein sequence ID" value="KAK4236157.1"/>
    <property type="molecule type" value="Genomic_DNA"/>
</dbReference>
<evidence type="ECO:0000256" key="6">
    <source>
        <dbReference type="SAM" id="MobiDB-lite"/>
    </source>
</evidence>